<feature type="region of interest" description="Disordered" evidence="9">
    <location>
        <begin position="244"/>
        <end position="297"/>
    </location>
</feature>
<evidence type="ECO:0000256" key="4">
    <source>
        <dbReference type="ARBA" id="ARBA00022753"/>
    </source>
</evidence>
<comment type="subcellular location">
    <subcellularLocation>
        <location evidence="1">Endosome</location>
    </subcellularLocation>
</comment>
<evidence type="ECO:0000256" key="1">
    <source>
        <dbReference type="ARBA" id="ARBA00004177"/>
    </source>
</evidence>
<feature type="compositionally biased region" description="Polar residues" evidence="9">
    <location>
        <begin position="314"/>
        <end position="332"/>
    </location>
</feature>
<keyword evidence="5 8" id="KW-0862">Zinc</keyword>
<dbReference type="SMART" id="SM00033">
    <property type="entry name" value="CH"/>
    <property type="match status" value="1"/>
</dbReference>
<feature type="compositionally biased region" description="Basic and acidic residues" evidence="9">
    <location>
        <begin position="591"/>
        <end position="601"/>
    </location>
</feature>
<evidence type="ECO:0000256" key="2">
    <source>
        <dbReference type="ARBA" id="ARBA00022553"/>
    </source>
</evidence>
<evidence type="ECO:0000256" key="6">
    <source>
        <dbReference type="ARBA" id="ARBA00023038"/>
    </source>
</evidence>
<feature type="domain" description="Calponin-homology (CH)" evidence="10">
    <location>
        <begin position="8"/>
        <end position="114"/>
    </location>
</feature>
<dbReference type="InterPro" id="IPR022735">
    <property type="entry name" value="bMERB_dom"/>
</dbReference>
<feature type="compositionally biased region" description="Polar residues" evidence="9">
    <location>
        <begin position="496"/>
        <end position="514"/>
    </location>
</feature>
<feature type="region of interest" description="Disordered" evidence="9">
    <location>
        <begin position="415"/>
        <end position="516"/>
    </location>
</feature>
<sequence>MSDLTQEMASTKTLREWCRVTCAHYPNVGIKNMSTSFRDGLAFCAIIHKHRPDLIDFSSLSKDNVYQNNKLAFEVAETKLGIPAMLDPKEMVSAKVPDCLSVITYLSQYYSYFNRKSYAGPTSPDGMKPLKSSSHLETGTDGLSNTRPRTACNLCFRPVHLIQRHLIDGKIYHRSCFRCTVCHSTLLPECYTQGSDAGSLICTHHITDSKSSKNHPKCKFQAGYFYSLDGLAITAVPHYTKKTESRDRLVCKTPEREEKEGEERSREVRDRENRDSAAELKSVIKDPGPPQSPLPSVKDRTVEEALVDGGILQEVTTQQTPELSSPHAQVTEGSGRPIPEPRGMSDSPAAPAPAAGNSSIHSTSPLNSSRSTSPTSGRPKVKTKHPWLTIIHPGPWTQLPPAPAPVPTPRSKAVYYPQGPWYRPKVSAPNPFREDMARERVKARRPESTDQIKSSVEASRSEDGGSLTNKSGDMEVAASSGDAENSAIESVEGESAATNMTETPSEQSGESENALSVLDEVRGVGGSLPDVTEAAAAAAAAAAAEPHVEAQSHFLARSLSVPAITSAHSQSSFLCLTETNESATSSQSKLACKENPFDRKPARTRSKTFQDLPSSHPSSPEHGFPLIKRKVQTDQCVSTEELQAEMGELDKQLWALEQRGVELERKLRDCKKGSVLFLSDKEEERMLMEWFSVIHERQALVRRDKELVYLTKQQRLEERQADVEYEFRCLYNKPESDWSQEDRGREQQLMDELVDIIDQRNQIISSLDQDRQRERDEDRLQEASMKDKELQKDKLKQLKKSKGKFKPTIVFKILNHKAERTKDSMDKKS</sequence>
<dbReference type="FunFam" id="1.10.418.10:FF:000023">
    <property type="entry name" value="EH domain-binding protein 1 isoform X1"/>
    <property type="match status" value="1"/>
</dbReference>
<feature type="compositionally biased region" description="Polar residues" evidence="9">
    <location>
        <begin position="607"/>
        <end position="618"/>
    </location>
</feature>
<keyword evidence="7" id="KW-0175">Coiled coil</keyword>
<reference evidence="14" key="1">
    <citation type="submission" date="2025-08" db="UniProtKB">
        <authorList>
            <consortium name="RefSeq"/>
        </authorList>
    </citation>
    <scope>IDENTIFICATION</scope>
    <source>
        <tissue evidence="14">Brain</tissue>
    </source>
</reference>
<dbReference type="RefSeq" id="XP_018523149.1">
    <property type="nucleotide sequence ID" value="XM_018667633.2"/>
</dbReference>
<evidence type="ECO:0000259" key="12">
    <source>
        <dbReference type="PROSITE" id="PS51848"/>
    </source>
</evidence>
<proteinExistence type="predicted"/>
<dbReference type="GO" id="GO:0046872">
    <property type="term" value="F:metal ion binding"/>
    <property type="evidence" value="ECO:0007669"/>
    <property type="project" value="UniProtKB-KW"/>
</dbReference>
<feature type="compositionally biased region" description="Polar residues" evidence="9">
    <location>
        <begin position="131"/>
        <end position="143"/>
    </location>
</feature>
<feature type="region of interest" description="Disordered" evidence="9">
    <location>
        <begin position="122"/>
        <end position="143"/>
    </location>
</feature>
<evidence type="ECO:0000256" key="3">
    <source>
        <dbReference type="ARBA" id="ARBA00022723"/>
    </source>
</evidence>
<evidence type="ECO:0000313" key="14">
    <source>
        <dbReference type="RefSeq" id="XP_018523149.1"/>
    </source>
</evidence>
<evidence type="ECO:0000256" key="5">
    <source>
        <dbReference type="ARBA" id="ARBA00022833"/>
    </source>
</evidence>
<feature type="compositionally biased region" description="Basic and acidic residues" evidence="9">
    <location>
        <begin position="244"/>
        <end position="284"/>
    </location>
</feature>
<keyword evidence="4" id="KW-0967">Endosome</keyword>
<dbReference type="SMART" id="SM01203">
    <property type="entry name" value="DUF3585"/>
    <property type="match status" value="1"/>
</dbReference>
<dbReference type="Proteomes" id="UP000694890">
    <property type="component" value="Linkage group LG11"/>
</dbReference>
<evidence type="ECO:0000313" key="13">
    <source>
        <dbReference type="Proteomes" id="UP000694890"/>
    </source>
</evidence>
<feature type="compositionally biased region" description="Basic and acidic residues" evidence="9">
    <location>
        <begin position="768"/>
        <end position="796"/>
    </location>
</feature>
<dbReference type="KEGG" id="lcf:108877561"/>
<dbReference type="Gene3D" id="1.10.418.10">
    <property type="entry name" value="Calponin-like domain"/>
    <property type="match status" value="1"/>
</dbReference>
<dbReference type="GeneID" id="108877561"/>
<dbReference type="PROSITE" id="PS50023">
    <property type="entry name" value="LIM_DOMAIN_2"/>
    <property type="match status" value="1"/>
</dbReference>
<dbReference type="InterPro" id="IPR001781">
    <property type="entry name" value="Znf_LIM"/>
</dbReference>
<dbReference type="Gene3D" id="2.10.110.10">
    <property type="entry name" value="Cysteine Rich Protein"/>
    <property type="match status" value="1"/>
</dbReference>
<dbReference type="PANTHER" id="PTHR23167">
    <property type="entry name" value="CALPONIN HOMOLOGY DOMAIN-CONTAINING PROTEIN DDB_G0272472-RELATED"/>
    <property type="match status" value="1"/>
</dbReference>
<dbReference type="Pfam" id="PF00307">
    <property type="entry name" value="CH"/>
    <property type="match status" value="1"/>
</dbReference>
<dbReference type="PROSITE" id="PS51848">
    <property type="entry name" value="BMERB"/>
    <property type="match status" value="1"/>
</dbReference>
<evidence type="ECO:0000259" key="11">
    <source>
        <dbReference type="PROSITE" id="PS50023"/>
    </source>
</evidence>
<organism evidence="13 14">
    <name type="scientific">Lates calcarifer</name>
    <name type="common">Barramundi</name>
    <name type="synonym">Holocentrus calcarifer</name>
    <dbReference type="NCBI Taxonomy" id="8187"/>
    <lineage>
        <taxon>Eukaryota</taxon>
        <taxon>Metazoa</taxon>
        <taxon>Chordata</taxon>
        <taxon>Craniata</taxon>
        <taxon>Vertebrata</taxon>
        <taxon>Euteleostomi</taxon>
        <taxon>Actinopterygii</taxon>
        <taxon>Neopterygii</taxon>
        <taxon>Teleostei</taxon>
        <taxon>Neoteleostei</taxon>
        <taxon>Acanthomorphata</taxon>
        <taxon>Carangaria</taxon>
        <taxon>Carangaria incertae sedis</taxon>
        <taxon>Centropomidae</taxon>
        <taxon>Lates</taxon>
    </lineage>
</organism>
<feature type="domain" description="LIM zinc-binding" evidence="11">
    <location>
        <begin position="150"/>
        <end position="212"/>
    </location>
</feature>
<dbReference type="InterPro" id="IPR036872">
    <property type="entry name" value="CH_dom_sf"/>
</dbReference>
<protein>
    <submittedName>
        <fullName evidence="14">MICAL-like protein 1 isoform X1</fullName>
    </submittedName>
</protein>
<dbReference type="AlphaFoldDB" id="A0AAJ7LIQ5"/>
<dbReference type="InterPro" id="IPR050540">
    <property type="entry name" value="F-actin_Monoox_Mical"/>
</dbReference>
<evidence type="ECO:0000256" key="8">
    <source>
        <dbReference type="PROSITE-ProRule" id="PRU00125"/>
    </source>
</evidence>
<feature type="compositionally biased region" description="Low complexity" evidence="9">
    <location>
        <begin position="362"/>
        <end position="378"/>
    </location>
</feature>
<dbReference type="Pfam" id="PF00412">
    <property type="entry name" value="LIM"/>
    <property type="match status" value="1"/>
</dbReference>
<keyword evidence="6 8" id="KW-0440">LIM domain</keyword>
<name>A0AAJ7LIQ5_LATCA</name>
<keyword evidence="3 8" id="KW-0479">Metal-binding</keyword>
<dbReference type="PROSITE" id="PS00478">
    <property type="entry name" value="LIM_DOMAIN_1"/>
    <property type="match status" value="1"/>
</dbReference>
<feature type="domain" description="BMERB" evidence="12">
    <location>
        <begin position="628"/>
        <end position="783"/>
    </location>
</feature>
<evidence type="ECO:0000259" key="10">
    <source>
        <dbReference type="PROSITE" id="PS50021"/>
    </source>
</evidence>
<dbReference type="GO" id="GO:0005768">
    <property type="term" value="C:endosome"/>
    <property type="evidence" value="ECO:0007669"/>
    <property type="project" value="UniProtKB-SubCell"/>
</dbReference>
<dbReference type="PROSITE" id="PS50021">
    <property type="entry name" value="CH"/>
    <property type="match status" value="1"/>
</dbReference>
<evidence type="ECO:0000256" key="7">
    <source>
        <dbReference type="ARBA" id="ARBA00023054"/>
    </source>
</evidence>
<feature type="region of interest" description="Disordered" evidence="9">
    <location>
        <begin position="585"/>
        <end position="624"/>
    </location>
</feature>
<dbReference type="SUPFAM" id="SSF47576">
    <property type="entry name" value="Calponin-homology domain, CH-domain"/>
    <property type="match status" value="1"/>
</dbReference>
<keyword evidence="2" id="KW-0597">Phosphoprotein</keyword>
<dbReference type="SMART" id="SM00132">
    <property type="entry name" value="LIM"/>
    <property type="match status" value="1"/>
</dbReference>
<gene>
    <name evidence="14" type="primary">LOC108877561</name>
</gene>
<accession>A0AAJ7LIQ5</accession>
<feature type="region of interest" description="Disordered" evidence="9">
    <location>
        <begin position="767"/>
        <end position="797"/>
    </location>
</feature>
<feature type="region of interest" description="Disordered" evidence="9">
    <location>
        <begin position="314"/>
        <end position="386"/>
    </location>
</feature>
<evidence type="ECO:0000256" key="9">
    <source>
        <dbReference type="SAM" id="MobiDB-lite"/>
    </source>
</evidence>
<feature type="compositionally biased region" description="Basic and acidic residues" evidence="9">
    <location>
        <begin position="432"/>
        <end position="450"/>
    </location>
</feature>
<dbReference type="Pfam" id="PF12130">
    <property type="entry name" value="bMERB_dom"/>
    <property type="match status" value="1"/>
</dbReference>
<dbReference type="PANTHER" id="PTHR23167:SF89">
    <property type="entry name" value="MICAL-LIKE PROTEIN 1"/>
    <property type="match status" value="1"/>
</dbReference>
<dbReference type="InterPro" id="IPR001715">
    <property type="entry name" value="CH_dom"/>
</dbReference>
<dbReference type="SUPFAM" id="SSF57716">
    <property type="entry name" value="Glucocorticoid receptor-like (DNA-binding domain)"/>
    <property type="match status" value="1"/>
</dbReference>